<sequence>MPTAIAVTSADLVLPPTDPGTPRAAVLPPPEGRPLDASVADMQQLLTRYGHVVVVCPTSVPAAVEHRLHAVRSLLESDRIALVRTDLPPLGAAVLVRQLCRLTGCDFTPGVLASAARLLAHYIYAGAVLGSVSRLDRVPVGLGSHLKSWLPGAHFAVLAGPTPQMVRVGSGEEALAGPEFATELLLARGHLQTDWPATTLVPRWRIPGPVQETALPTSSPAWWGTGKLVEFAAYLPDLSVLHQLVSSVRREICHWCGMDLIGDRCGFCAAPLTVPEPGGGAYAGARGTGSYAGAQDAGSYAGAYTDPQGTDPRPADPRHALEPADPHAPGPVVPHPTRALGPGAHTPRALP</sequence>
<gene>
    <name evidence="2" type="ORF">ACIGW0_12350</name>
</gene>
<accession>A0ABW8CRH0</accession>
<reference evidence="2 3" key="1">
    <citation type="submission" date="2024-10" db="EMBL/GenBank/DDBJ databases">
        <title>The Natural Products Discovery Center: Release of the First 8490 Sequenced Strains for Exploring Actinobacteria Biosynthetic Diversity.</title>
        <authorList>
            <person name="Kalkreuter E."/>
            <person name="Kautsar S.A."/>
            <person name="Yang D."/>
            <person name="Bader C.D."/>
            <person name="Teijaro C.N."/>
            <person name="Fluegel L."/>
            <person name="Davis C.M."/>
            <person name="Simpson J.R."/>
            <person name="Lauterbach L."/>
            <person name="Steele A.D."/>
            <person name="Gui C."/>
            <person name="Meng S."/>
            <person name="Li G."/>
            <person name="Viehrig K."/>
            <person name="Ye F."/>
            <person name="Su P."/>
            <person name="Kiefer A.F."/>
            <person name="Nichols A."/>
            <person name="Cepeda A.J."/>
            <person name="Yan W."/>
            <person name="Fan B."/>
            <person name="Jiang Y."/>
            <person name="Adhikari A."/>
            <person name="Zheng C.-J."/>
            <person name="Schuster L."/>
            <person name="Cowan T.M."/>
            <person name="Smanski M.J."/>
            <person name="Chevrette M.G."/>
            <person name="De Carvalho L.P.S."/>
            <person name="Shen B."/>
        </authorList>
    </citation>
    <scope>NUCLEOTIDE SEQUENCE [LARGE SCALE GENOMIC DNA]</scope>
    <source>
        <strain evidence="2 3">NPDC053346</strain>
    </source>
</reference>
<dbReference type="Proteomes" id="UP001614391">
    <property type="component" value="Unassembled WGS sequence"/>
</dbReference>
<dbReference type="RefSeq" id="WP_399613911.1">
    <property type="nucleotide sequence ID" value="NZ_JBITYT010000005.1"/>
</dbReference>
<feature type="region of interest" description="Disordered" evidence="1">
    <location>
        <begin position="299"/>
        <end position="351"/>
    </location>
</feature>
<feature type="compositionally biased region" description="Basic and acidic residues" evidence="1">
    <location>
        <begin position="313"/>
        <end position="325"/>
    </location>
</feature>
<keyword evidence="3" id="KW-1185">Reference proteome</keyword>
<evidence type="ECO:0000313" key="3">
    <source>
        <dbReference type="Proteomes" id="UP001614391"/>
    </source>
</evidence>
<comment type="caution">
    <text evidence="2">The sequence shown here is derived from an EMBL/GenBank/DDBJ whole genome shotgun (WGS) entry which is preliminary data.</text>
</comment>
<name>A0ABW8CRH0_STRBI</name>
<dbReference type="EMBL" id="JBITYT010000005">
    <property type="protein sequence ID" value="MFI9120168.1"/>
    <property type="molecule type" value="Genomic_DNA"/>
</dbReference>
<organism evidence="2 3">
    <name type="scientific">Streptomyces bikiniensis</name>
    <dbReference type="NCBI Taxonomy" id="1896"/>
    <lineage>
        <taxon>Bacteria</taxon>
        <taxon>Bacillati</taxon>
        <taxon>Actinomycetota</taxon>
        <taxon>Actinomycetes</taxon>
        <taxon>Kitasatosporales</taxon>
        <taxon>Streptomycetaceae</taxon>
        <taxon>Streptomyces</taxon>
    </lineage>
</organism>
<protein>
    <submittedName>
        <fullName evidence="2">Uncharacterized protein</fullName>
    </submittedName>
</protein>
<proteinExistence type="predicted"/>
<evidence type="ECO:0000313" key="2">
    <source>
        <dbReference type="EMBL" id="MFI9120168.1"/>
    </source>
</evidence>
<evidence type="ECO:0000256" key="1">
    <source>
        <dbReference type="SAM" id="MobiDB-lite"/>
    </source>
</evidence>